<feature type="transmembrane region" description="Helical" evidence="1">
    <location>
        <begin position="617"/>
        <end position="636"/>
    </location>
</feature>
<dbReference type="PANTHER" id="PTHR37464:SF1">
    <property type="entry name" value="BLL2463 PROTEIN"/>
    <property type="match status" value="1"/>
</dbReference>
<dbReference type="NCBIfam" id="TIGR02226">
    <property type="entry name" value="two_anch"/>
    <property type="match status" value="1"/>
</dbReference>
<protein>
    <submittedName>
        <fullName evidence="3">BatA domain-containing protein</fullName>
    </submittedName>
</protein>
<comment type="caution">
    <text evidence="3">The sequence shown here is derived from an EMBL/GenBank/DDBJ whole genome shotgun (WGS) entry which is preliminary data.</text>
</comment>
<dbReference type="InterPro" id="IPR024163">
    <property type="entry name" value="Aerotolerance_reg_N"/>
</dbReference>
<name>A0ABS0TDN6_9FLAO</name>
<evidence type="ECO:0000313" key="3">
    <source>
        <dbReference type="EMBL" id="MBI6118945.1"/>
    </source>
</evidence>
<evidence type="ECO:0000256" key="1">
    <source>
        <dbReference type="SAM" id="Phobius"/>
    </source>
</evidence>
<dbReference type="PANTHER" id="PTHR37464">
    <property type="entry name" value="BLL2463 PROTEIN"/>
    <property type="match status" value="1"/>
</dbReference>
<keyword evidence="1" id="KW-1133">Transmembrane helix</keyword>
<organism evidence="3 4">
    <name type="scientific">Salegentibacter maritimus</name>
    <dbReference type="NCBI Taxonomy" id="2794347"/>
    <lineage>
        <taxon>Bacteria</taxon>
        <taxon>Pseudomonadati</taxon>
        <taxon>Bacteroidota</taxon>
        <taxon>Flavobacteriia</taxon>
        <taxon>Flavobacteriales</taxon>
        <taxon>Flavobacteriaceae</taxon>
        <taxon>Salegentibacter</taxon>
    </lineage>
</organism>
<sequence>MEFKQPELLYALFLLLIPLAVHLFQLRQFQKEDFTNVKFLKKVIRQTRKSSQLKKWLVLTCRTLLLTFLILAFAQPYFPAKNPKTSSREKVIFLDNSYSMQAGGKDGELFTAAIRDLIKNLPEEQELDLFTHNEEFKNLSSSNLNTTLQNLEFTQKPLDFNTLKLKASQLFKDSTQEKDFIFISDFQKNLGINKSLDTSYTYHFIPVFPESTENISIDSMYIKHREVNEIDFRVLLSSTGNFNSPQSVSLFSGEDLLAKTSVNFQKADTVTANFKVNQVEIPNGVIKIEDASLDYDNSLFFSLNKPKPPKVVIITENAEATFLRRILSGPEFITEIFKKDQLDFNKLNTADLIILNELESISGPLQTNLTNLHGNAVPLVVIPSTNSNLNSYNSFLNRLNAPQYSEVKTREALITELAFDHPLLQGVFQEKVENFDYPKVQTYHKVQNGNKIISFQDNSGFLVEENEVFLFAAALNEKNSNFRNSPLIVPVIYNIGLKAFKSPNLYYETGKNEKIRIPIDAQKDKVVHVISENIDFIPKQRSLGNTVVISTDLLEVPSGNYTVEYNKNPKAYLSFNALRNESDLEYFLPENAKNIHIYQDINTYFNELKLASQSNELWKSFVIFALIFLIIEMLLLKYLK</sequence>
<gene>
    <name evidence="3" type="ORF">I6U50_02805</name>
</gene>
<keyword evidence="4" id="KW-1185">Reference proteome</keyword>
<dbReference type="Proteomes" id="UP000635665">
    <property type="component" value="Unassembled WGS sequence"/>
</dbReference>
<dbReference type="InterPro" id="IPR011933">
    <property type="entry name" value="Double_TM_dom"/>
</dbReference>
<keyword evidence="1" id="KW-0472">Membrane</keyword>
<reference evidence="3 4" key="1">
    <citation type="submission" date="2020-12" db="EMBL/GenBank/DDBJ databases">
        <title>Salegentibacter orientalis sp. nov., isolated from costal sediment.</title>
        <authorList>
            <person name="Lian F.-B."/>
        </authorList>
    </citation>
    <scope>NUCLEOTIDE SEQUENCE [LARGE SCALE GENOMIC DNA]</scope>
    <source>
        <strain evidence="3 4">F60176</strain>
    </source>
</reference>
<accession>A0ABS0TDN6</accession>
<feature type="domain" description="Aerotolerance regulator N-terminal" evidence="2">
    <location>
        <begin position="1"/>
        <end position="76"/>
    </location>
</feature>
<dbReference type="RefSeq" id="WP_198637777.1">
    <property type="nucleotide sequence ID" value="NZ_JAEHNY010000002.1"/>
</dbReference>
<dbReference type="EMBL" id="JAEHNY010000002">
    <property type="protein sequence ID" value="MBI6118945.1"/>
    <property type="molecule type" value="Genomic_DNA"/>
</dbReference>
<dbReference type="Pfam" id="PF07584">
    <property type="entry name" value="BatA"/>
    <property type="match status" value="1"/>
</dbReference>
<feature type="transmembrane region" description="Helical" evidence="1">
    <location>
        <begin position="6"/>
        <end position="24"/>
    </location>
</feature>
<feature type="transmembrane region" description="Helical" evidence="1">
    <location>
        <begin position="56"/>
        <end position="78"/>
    </location>
</feature>
<evidence type="ECO:0000313" key="4">
    <source>
        <dbReference type="Proteomes" id="UP000635665"/>
    </source>
</evidence>
<evidence type="ECO:0000259" key="2">
    <source>
        <dbReference type="Pfam" id="PF07584"/>
    </source>
</evidence>
<keyword evidence="1" id="KW-0812">Transmembrane</keyword>
<proteinExistence type="predicted"/>